<gene>
    <name evidence="3" type="ORF">M419DRAFT_10284</name>
</gene>
<proteinExistence type="predicted"/>
<evidence type="ECO:0000313" key="4">
    <source>
        <dbReference type="Proteomes" id="UP000024376"/>
    </source>
</evidence>
<dbReference type="HOGENOM" id="CLU_2185821_0_0_1"/>
<dbReference type="Proteomes" id="UP000024376">
    <property type="component" value="Unassembled WGS sequence"/>
</dbReference>
<accession>A0A024S4H3</accession>
<evidence type="ECO:0000256" key="1">
    <source>
        <dbReference type="SAM" id="MobiDB-lite"/>
    </source>
</evidence>
<dbReference type="EMBL" id="KI911153">
    <property type="protein sequence ID" value="ETS00229.1"/>
    <property type="molecule type" value="Genomic_DNA"/>
</dbReference>
<dbReference type="KEGG" id="trr:M419DRAFT_10284"/>
<feature type="transmembrane region" description="Helical" evidence="2">
    <location>
        <begin position="20"/>
        <end position="38"/>
    </location>
</feature>
<evidence type="ECO:0000313" key="3">
    <source>
        <dbReference type="EMBL" id="ETS00229.1"/>
    </source>
</evidence>
<name>A0A024S4H3_HYPJR</name>
<dbReference type="AlphaFoldDB" id="A0A024S4H3"/>
<sequence>MPDSDIHQGLGAFGTLIQQLMFMLTMFSAATATVVTASEQPSPPRSKFPEAGSESGARGSAAVLSTTYLCMPLLCGMRPQAVGCNPAHGGCPTTRTLGFKESYTNRPQS</sequence>
<feature type="region of interest" description="Disordered" evidence="1">
    <location>
        <begin position="36"/>
        <end position="58"/>
    </location>
</feature>
<keyword evidence="2" id="KW-0812">Transmembrane</keyword>
<keyword evidence="2" id="KW-1133">Transmembrane helix</keyword>
<reference evidence="4" key="1">
    <citation type="journal article" date="2013" name="Ind. Biotechnol.">
        <title>Comparative genomics analysis of Trichoderma reesei strains.</title>
        <authorList>
            <person name="Koike H."/>
            <person name="Aerts A."/>
            <person name="LaButti K."/>
            <person name="Grigoriev I.V."/>
            <person name="Baker S.E."/>
        </authorList>
    </citation>
    <scope>NUCLEOTIDE SEQUENCE [LARGE SCALE GENOMIC DNA]</scope>
    <source>
        <strain evidence="4">ATCC 56765 / BCRC 32924 / NRRL 11460 / Rut C-30</strain>
    </source>
</reference>
<evidence type="ECO:0000256" key="2">
    <source>
        <dbReference type="SAM" id="Phobius"/>
    </source>
</evidence>
<protein>
    <submittedName>
        <fullName evidence="3">Uncharacterized protein</fullName>
    </submittedName>
</protein>
<organism evidence="3 4">
    <name type="scientific">Hypocrea jecorina (strain ATCC 56765 / BCRC 32924 / NRRL 11460 / Rut C-30)</name>
    <name type="common">Trichoderma reesei</name>
    <dbReference type="NCBI Taxonomy" id="1344414"/>
    <lineage>
        <taxon>Eukaryota</taxon>
        <taxon>Fungi</taxon>
        <taxon>Dikarya</taxon>
        <taxon>Ascomycota</taxon>
        <taxon>Pezizomycotina</taxon>
        <taxon>Sordariomycetes</taxon>
        <taxon>Hypocreomycetidae</taxon>
        <taxon>Hypocreales</taxon>
        <taxon>Hypocreaceae</taxon>
        <taxon>Trichoderma</taxon>
    </lineage>
</organism>
<keyword evidence="2" id="KW-0472">Membrane</keyword>